<evidence type="ECO:0000313" key="3">
    <source>
        <dbReference type="Proteomes" id="UP000254939"/>
    </source>
</evidence>
<feature type="compositionally biased region" description="Basic and acidic residues" evidence="1">
    <location>
        <begin position="14"/>
        <end position="30"/>
    </location>
</feature>
<proteinExistence type="predicted"/>
<accession>A0A370KK72</accession>
<evidence type="ECO:0000256" key="1">
    <source>
        <dbReference type="SAM" id="MobiDB-lite"/>
    </source>
</evidence>
<protein>
    <submittedName>
        <fullName evidence="2">Uncharacterized protein</fullName>
    </submittedName>
</protein>
<feature type="region of interest" description="Disordered" evidence="1">
    <location>
        <begin position="1"/>
        <end position="85"/>
    </location>
</feature>
<reference evidence="2 3" key="1">
    <citation type="submission" date="2017-03" db="EMBL/GenBank/DDBJ databases">
        <title>Genome analysis of Rhizobial strains effectives or ineffectives for nitrogen fixation isolated from bean seeds.</title>
        <authorList>
            <person name="Peralta H."/>
            <person name="Aguilar-Vera A."/>
            <person name="Mora Y."/>
            <person name="Vargas-Lagunas C."/>
            <person name="Girard L."/>
            <person name="Mora J."/>
        </authorList>
    </citation>
    <scope>NUCLEOTIDE SEQUENCE [LARGE SCALE GENOMIC DNA]</scope>
    <source>
        <strain evidence="2 3">CCGM3</strain>
    </source>
</reference>
<sequence length="153" mass="16334">MADDPKNSPAVQSMRKEQAEQRRRARKGELEAGLEDTFPASDPVSVTHTAIPAGRTDTESADRISAAPDPYPTGDDLSEAHDKKDAVRENVRAVRHDAAKLKESLSGAAAGSVDVVRARTRGALDDIENSIREKPITAMAVVAAIAFVFGATR</sequence>
<gene>
    <name evidence="2" type="ORF">B5K06_21845</name>
</gene>
<dbReference type="EMBL" id="NAAC01000023">
    <property type="protein sequence ID" value="RDJ07090.1"/>
    <property type="molecule type" value="Genomic_DNA"/>
</dbReference>
<dbReference type="Proteomes" id="UP000254939">
    <property type="component" value="Unassembled WGS sequence"/>
</dbReference>
<evidence type="ECO:0000313" key="2">
    <source>
        <dbReference type="EMBL" id="RDJ07090.1"/>
    </source>
</evidence>
<name>A0A370KK72_9HYPH</name>
<dbReference type="AlphaFoldDB" id="A0A370KK72"/>
<dbReference type="RefSeq" id="WP_016557402.1">
    <property type="nucleotide sequence ID" value="NZ_KZ857264.1"/>
</dbReference>
<organism evidence="2 3">
    <name type="scientific">Rhizobium grahamii</name>
    <dbReference type="NCBI Taxonomy" id="1120045"/>
    <lineage>
        <taxon>Bacteria</taxon>
        <taxon>Pseudomonadati</taxon>
        <taxon>Pseudomonadota</taxon>
        <taxon>Alphaproteobacteria</taxon>
        <taxon>Hyphomicrobiales</taxon>
        <taxon>Rhizobiaceae</taxon>
        <taxon>Rhizobium/Agrobacterium group</taxon>
        <taxon>Rhizobium</taxon>
    </lineage>
</organism>
<dbReference type="OrthoDB" id="8129930at2"/>
<comment type="caution">
    <text evidence="2">The sequence shown here is derived from an EMBL/GenBank/DDBJ whole genome shotgun (WGS) entry which is preliminary data.</text>
</comment>